<dbReference type="Gene3D" id="3.40.50.10140">
    <property type="entry name" value="Toll/interleukin-1 receptor homology (TIR) domain"/>
    <property type="match status" value="1"/>
</dbReference>
<dbReference type="InterPro" id="IPR035897">
    <property type="entry name" value="Toll_tir_struct_dom_sf"/>
</dbReference>
<evidence type="ECO:0000259" key="2">
    <source>
        <dbReference type="PROSITE" id="PS50104"/>
    </source>
</evidence>
<keyword evidence="3" id="KW-0675">Receptor</keyword>
<dbReference type="PROSITE" id="PS50104">
    <property type="entry name" value="TIR"/>
    <property type="match status" value="1"/>
</dbReference>
<dbReference type="InterPro" id="IPR000157">
    <property type="entry name" value="TIR_dom"/>
</dbReference>
<sequence>MSTFSCSLVRRTSQVNSLQWKRVANLTVTESLGKNSHLEQMFRYLFAILLLVIVIVAVVVAVLVAVCVRRRKSRHKQVNPDQVPLTCNSVHSSRSTLCGSEANTPITQFGRLPSVEISVSHGRQRNDGLVVNEQYPPTGSMETHSSDSGVAMNSSTEDMYGNTSIRQSPPFSLHIPRDIHHRRIDTSDKFDLSRFDKFVVYISYTNQMSDWVRNDLKPLIESWHTAIEVNIHENSMIPGYSVSGERHRLILEADKIVIVVSRDYSTSSWCVYELEHAIHQQPALCNGRVIPILTDNCNSLPGIISGVVCLGEDEPDFEGRLRHAIFKKPQGGLVRV</sequence>
<dbReference type="GO" id="GO:0007165">
    <property type="term" value="P:signal transduction"/>
    <property type="evidence" value="ECO:0007669"/>
    <property type="project" value="InterPro"/>
</dbReference>
<name>A7M856_SUBDO</name>
<dbReference type="SMR" id="A7M856"/>
<evidence type="ECO:0000313" key="3">
    <source>
        <dbReference type="EMBL" id="CAL36105.1"/>
    </source>
</evidence>
<accession>A7M856</accession>
<evidence type="ECO:0000256" key="1">
    <source>
        <dbReference type="SAM" id="Phobius"/>
    </source>
</evidence>
<keyword evidence="1" id="KW-1133">Transmembrane helix</keyword>
<organism evidence="3">
    <name type="scientific">Suberites domuncula</name>
    <name type="common">Sponge</name>
    <dbReference type="NCBI Taxonomy" id="55567"/>
    <lineage>
        <taxon>Eukaryota</taxon>
        <taxon>Metazoa</taxon>
        <taxon>Porifera</taxon>
        <taxon>Demospongiae</taxon>
        <taxon>Heteroscleromorpha</taxon>
        <taxon>Suberitida</taxon>
        <taxon>Suberitidae</taxon>
        <taxon>Suberites</taxon>
    </lineage>
</organism>
<keyword evidence="1" id="KW-0472">Membrane</keyword>
<dbReference type="EMBL" id="AM392428">
    <property type="protein sequence ID" value="CAL36105.1"/>
    <property type="molecule type" value="mRNA"/>
</dbReference>
<protein>
    <submittedName>
        <fullName evidence="3">Toll-like receptor</fullName>
    </submittedName>
</protein>
<feature type="domain" description="TIR" evidence="2">
    <location>
        <begin position="193"/>
        <end position="329"/>
    </location>
</feature>
<dbReference type="SMART" id="SM00255">
    <property type="entry name" value="TIR"/>
    <property type="match status" value="1"/>
</dbReference>
<reference evidence="3" key="1">
    <citation type="submission" date="2006-08" db="EMBL/GenBank/DDBJ databases">
        <title>Toll-like receptors are part of the innate immune defense system of sponges (Demospongiae: Porifera).</title>
        <authorList>
            <person name="Wiens M."/>
            <person name="Korzhev M."/>
            <person name="Perovic-Ottstadt S."/>
            <person name="Luthringer B."/>
            <person name="Brandt D."/>
            <person name="Klein S."/>
            <person name="Mueller W.E.G."/>
        </authorList>
    </citation>
    <scope>NUCLEOTIDE SEQUENCE</scope>
</reference>
<dbReference type="Pfam" id="PF13676">
    <property type="entry name" value="TIR_2"/>
    <property type="match status" value="1"/>
</dbReference>
<feature type="transmembrane region" description="Helical" evidence="1">
    <location>
        <begin position="44"/>
        <end position="68"/>
    </location>
</feature>
<gene>
    <name evidence="3" type="primary">tlr</name>
</gene>
<proteinExistence type="evidence at transcript level"/>
<keyword evidence="1" id="KW-0812">Transmembrane</keyword>
<dbReference type="SUPFAM" id="SSF52200">
    <property type="entry name" value="Toll/Interleukin receptor TIR domain"/>
    <property type="match status" value="1"/>
</dbReference>
<dbReference type="AlphaFoldDB" id="A7M856"/>